<dbReference type="EMBL" id="JBHTGP010000038">
    <property type="protein sequence ID" value="MFD0692279.1"/>
    <property type="molecule type" value="Genomic_DNA"/>
</dbReference>
<comment type="caution">
    <text evidence="5">The sequence shown here is derived from an EMBL/GenBank/DDBJ whole genome shotgun (WGS) entry which is preliminary data.</text>
</comment>
<feature type="region of interest" description="Disordered" evidence="3">
    <location>
        <begin position="24"/>
        <end position="53"/>
    </location>
</feature>
<dbReference type="Pfam" id="PF01522">
    <property type="entry name" value="Polysacc_deac_1"/>
    <property type="match status" value="1"/>
</dbReference>
<accession>A0ABW2Y1Q0</accession>
<dbReference type="EC" id="3.-.-.-" evidence="5"/>
<keyword evidence="6" id="KW-1185">Reference proteome</keyword>
<feature type="domain" description="NodB homology" evidence="4">
    <location>
        <begin position="76"/>
        <end position="256"/>
    </location>
</feature>
<evidence type="ECO:0000313" key="6">
    <source>
        <dbReference type="Proteomes" id="UP001597063"/>
    </source>
</evidence>
<gene>
    <name evidence="5" type="ORF">ACFQZM_47870</name>
</gene>
<evidence type="ECO:0000259" key="4">
    <source>
        <dbReference type="PROSITE" id="PS51677"/>
    </source>
</evidence>
<proteinExistence type="predicted"/>
<name>A0ABW2Y1Q0_9ACTN</name>
<protein>
    <submittedName>
        <fullName evidence="5">Polysaccharide deacetylase family protein</fullName>
        <ecNumber evidence="5">3.-.-.-</ecNumber>
    </submittedName>
</protein>
<dbReference type="InterPro" id="IPR011330">
    <property type="entry name" value="Glyco_hydro/deAcase_b/a-brl"/>
</dbReference>
<dbReference type="InterPro" id="IPR050248">
    <property type="entry name" value="Polysacc_deacetylase_ArnD"/>
</dbReference>
<dbReference type="PROSITE" id="PS51677">
    <property type="entry name" value="NODB"/>
    <property type="match status" value="1"/>
</dbReference>
<dbReference type="GO" id="GO:0016787">
    <property type="term" value="F:hydrolase activity"/>
    <property type="evidence" value="ECO:0007669"/>
    <property type="project" value="UniProtKB-KW"/>
</dbReference>
<dbReference type="Gene3D" id="3.20.20.370">
    <property type="entry name" value="Glycoside hydrolase/deacetylase"/>
    <property type="match status" value="1"/>
</dbReference>
<evidence type="ECO:0000313" key="5">
    <source>
        <dbReference type="EMBL" id="MFD0692279.1"/>
    </source>
</evidence>
<evidence type="ECO:0000256" key="2">
    <source>
        <dbReference type="ARBA" id="ARBA00022801"/>
    </source>
</evidence>
<evidence type="ECO:0000256" key="1">
    <source>
        <dbReference type="ARBA" id="ARBA00022723"/>
    </source>
</evidence>
<dbReference type="PANTHER" id="PTHR10587">
    <property type="entry name" value="GLYCOSYL TRANSFERASE-RELATED"/>
    <property type="match status" value="1"/>
</dbReference>
<dbReference type="RefSeq" id="WP_131755938.1">
    <property type="nucleotide sequence ID" value="NZ_CAACUY010000010.1"/>
</dbReference>
<keyword evidence="1" id="KW-0479">Metal-binding</keyword>
<dbReference type="InterPro" id="IPR002509">
    <property type="entry name" value="NODB_dom"/>
</dbReference>
<dbReference type="CDD" id="cd10917">
    <property type="entry name" value="CE4_NodB_like_6s_7s"/>
    <property type="match status" value="1"/>
</dbReference>
<organism evidence="5 6">
    <name type="scientific">Actinomadura fibrosa</name>
    <dbReference type="NCBI Taxonomy" id="111802"/>
    <lineage>
        <taxon>Bacteria</taxon>
        <taxon>Bacillati</taxon>
        <taxon>Actinomycetota</taxon>
        <taxon>Actinomycetes</taxon>
        <taxon>Streptosporangiales</taxon>
        <taxon>Thermomonosporaceae</taxon>
        <taxon>Actinomadura</taxon>
    </lineage>
</organism>
<dbReference type="Proteomes" id="UP001597063">
    <property type="component" value="Unassembled WGS sequence"/>
</dbReference>
<reference evidence="6" key="1">
    <citation type="journal article" date="2019" name="Int. J. Syst. Evol. Microbiol.">
        <title>The Global Catalogue of Microorganisms (GCM) 10K type strain sequencing project: providing services to taxonomists for standard genome sequencing and annotation.</title>
        <authorList>
            <consortium name="The Broad Institute Genomics Platform"/>
            <consortium name="The Broad Institute Genome Sequencing Center for Infectious Disease"/>
            <person name="Wu L."/>
            <person name="Ma J."/>
        </authorList>
    </citation>
    <scope>NUCLEOTIDE SEQUENCE [LARGE SCALE GENOMIC DNA]</scope>
    <source>
        <strain evidence="6">JCM 9371</strain>
    </source>
</reference>
<keyword evidence="2 5" id="KW-0378">Hydrolase</keyword>
<dbReference type="PANTHER" id="PTHR10587:SF133">
    <property type="entry name" value="CHITIN DEACETYLASE 1-RELATED"/>
    <property type="match status" value="1"/>
</dbReference>
<sequence>MDRRQALTVLAAAAAGVTAGAGPAFLHSGRHGSAQAHPRRTPVPPPDPGYAPAARMKAVTSPVRTLHDLTPAAPANAVALTIDDGPHPYWTPKILDVLAEFEVRATFHVIGEQVPGNARLVQRIVTAGHQIADHTLTHPINLPALPAARIQQEIAETHDRIAQACSVAPRFFRSPGGAWSPQVLEIAAAHQMICVGWGVDPRDWARPGIPHITGSLEQAKAGDILLCHDGGGDRSQTVAALRTAIPALKQRGLTFVAL</sequence>
<evidence type="ECO:0000256" key="3">
    <source>
        <dbReference type="SAM" id="MobiDB-lite"/>
    </source>
</evidence>
<dbReference type="SUPFAM" id="SSF88713">
    <property type="entry name" value="Glycoside hydrolase/deacetylase"/>
    <property type="match status" value="1"/>
</dbReference>